<dbReference type="GO" id="GO:0009873">
    <property type="term" value="P:ethylene-activated signaling pathway"/>
    <property type="evidence" value="ECO:0007669"/>
    <property type="project" value="InterPro"/>
</dbReference>
<evidence type="ECO:0000256" key="5">
    <source>
        <dbReference type="ARBA" id="ARBA00023242"/>
    </source>
</evidence>
<dbReference type="SMART" id="SM00380">
    <property type="entry name" value="AP2"/>
    <property type="match status" value="1"/>
</dbReference>
<reference evidence="9" key="1">
    <citation type="submission" date="2012-12" db="EMBL/GenBank/DDBJ databases">
        <title>Genome-wide identification and plylogenetic analysis of the AP2/ERF in Lotus corniculatus.</title>
        <authorList>
            <person name="Sun Z."/>
            <person name="Wu Y."/>
        </authorList>
    </citation>
    <scope>NUCLEOTIDE SEQUENCE</scope>
</reference>
<feature type="compositionally biased region" description="Polar residues" evidence="7">
    <location>
        <begin position="95"/>
        <end position="108"/>
    </location>
</feature>
<evidence type="ECO:0000256" key="3">
    <source>
        <dbReference type="ARBA" id="ARBA00023125"/>
    </source>
</evidence>
<dbReference type="InterPro" id="IPR044808">
    <property type="entry name" value="ERF_plant"/>
</dbReference>
<keyword evidence="4" id="KW-0804">Transcription</keyword>
<dbReference type="SUPFAM" id="SSF54171">
    <property type="entry name" value="DNA-binding domain"/>
    <property type="match status" value="1"/>
</dbReference>
<sequence>MCGGAIISDFIPAAAAGSRRVTADILWPNLKKPNSRSMLLDDDFEAGFREFKDDSDFEEEEEDDDVAQDLLAGAKGFAFSATAAAKTKRSNSKSFSKGSTAAKSVESNEQAEKYASKKRKNQYRGIRQRPWGKWAAEIRDPRKGVRVWLGTFNTAEEAARAYDAEARRIRGNKAKVNFPDEPQLSSKRLKANPEKQLLKGNPNSVQPKANKMFDFSDNLESYFSSMDQVEQKPLVNQYANMSPFPGNGAQLSPFTASADVNAYFSSEHSSNSFDYSDLGWGEQGPKTPEISSMLSAPLEGESQFVQNNLQSDSQEMLPMQDDSAKTLTEELADIESQLRFFENLDGTWDDALFDSLLSGDASQDGGNPMNLWSFDDLPAVSGGGF</sequence>
<evidence type="ECO:0000256" key="4">
    <source>
        <dbReference type="ARBA" id="ARBA00023163"/>
    </source>
</evidence>
<dbReference type="InterPro" id="IPR001471">
    <property type="entry name" value="AP2/ERF_dom"/>
</dbReference>
<dbReference type="GO" id="GO:0003700">
    <property type="term" value="F:DNA-binding transcription factor activity"/>
    <property type="evidence" value="ECO:0007669"/>
    <property type="project" value="InterPro"/>
</dbReference>
<evidence type="ECO:0000259" key="8">
    <source>
        <dbReference type="PROSITE" id="PS51032"/>
    </source>
</evidence>
<dbReference type="PROSITE" id="PS51032">
    <property type="entry name" value="AP2_ERF"/>
    <property type="match status" value="1"/>
</dbReference>
<organism evidence="9">
    <name type="scientific">Lotus corniculatus</name>
    <name type="common">Bird's-foot trefoil</name>
    <dbReference type="NCBI Taxonomy" id="47247"/>
    <lineage>
        <taxon>Eukaryota</taxon>
        <taxon>Viridiplantae</taxon>
        <taxon>Streptophyta</taxon>
        <taxon>Embryophyta</taxon>
        <taxon>Tracheophyta</taxon>
        <taxon>Spermatophyta</taxon>
        <taxon>Magnoliopsida</taxon>
        <taxon>eudicotyledons</taxon>
        <taxon>Gunneridae</taxon>
        <taxon>Pentapetalae</taxon>
        <taxon>rosids</taxon>
        <taxon>fabids</taxon>
        <taxon>Fabales</taxon>
        <taxon>Fabaceae</taxon>
        <taxon>Papilionoideae</taxon>
        <taxon>50 kb inversion clade</taxon>
        <taxon>NPAAA clade</taxon>
        <taxon>Hologalegina</taxon>
        <taxon>robinioid clade</taxon>
        <taxon>Loteae</taxon>
        <taxon>Lotus</taxon>
    </lineage>
</organism>
<dbReference type="CDD" id="cd00018">
    <property type="entry name" value="AP2"/>
    <property type="match status" value="1"/>
</dbReference>
<feature type="domain" description="AP2/ERF" evidence="8">
    <location>
        <begin position="122"/>
        <end position="179"/>
    </location>
</feature>
<protein>
    <submittedName>
        <fullName evidence="9">AP2/ERF</fullName>
    </submittedName>
</protein>
<keyword evidence="3" id="KW-0238">DNA-binding</keyword>
<accession>A0A0U1UPM5</accession>
<comment type="similarity">
    <text evidence="6">Belongs to the AP2/ERF transcription factor family. ERF subfamily.</text>
</comment>
<evidence type="ECO:0000313" key="9">
    <source>
        <dbReference type="EMBL" id="AGW45314.1"/>
    </source>
</evidence>
<dbReference type="PANTHER" id="PTHR31190">
    <property type="entry name" value="DNA-BINDING DOMAIN"/>
    <property type="match status" value="1"/>
</dbReference>
<name>A0A0U1UPM5_LOTCO</name>
<evidence type="ECO:0000256" key="1">
    <source>
        <dbReference type="ARBA" id="ARBA00004123"/>
    </source>
</evidence>
<dbReference type="PRINTS" id="PR00367">
    <property type="entry name" value="ETHRSPELEMNT"/>
</dbReference>
<dbReference type="EMBL" id="KC344533">
    <property type="protein sequence ID" value="AGW45314.1"/>
    <property type="molecule type" value="mRNA"/>
</dbReference>
<dbReference type="Gene3D" id="3.30.730.10">
    <property type="entry name" value="AP2/ERF domain"/>
    <property type="match status" value="1"/>
</dbReference>
<keyword evidence="5" id="KW-0539">Nucleus</keyword>
<dbReference type="Pfam" id="PF00847">
    <property type="entry name" value="AP2"/>
    <property type="match status" value="1"/>
</dbReference>
<keyword evidence="2" id="KW-0805">Transcription regulation</keyword>
<proteinExistence type="evidence at transcript level"/>
<dbReference type="InterPro" id="IPR036955">
    <property type="entry name" value="AP2/ERF_dom_sf"/>
</dbReference>
<evidence type="ECO:0000256" key="6">
    <source>
        <dbReference type="ARBA" id="ARBA00024343"/>
    </source>
</evidence>
<dbReference type="FunFam" id="3.30.730.10:FF:000001">
    <property type="entry name" value="Ethylene-responsive transcription factor 2"/>
    <property type="match status" value="1"/>
</dbReference>
<comment type="subcellular location">
    <subcellularLocation>
        <location evidence="1">Nucleus</location>
    </subcellularLocation>
</comment>
<dbReference type="InterPro" id="IPR016177">
    <property type="entry name" value="DNA-bd_dom_sf"/>
</dbReference>
<dbReference type="GO" id="GO:0005634">
    <property type="term" value="C:nucleus"/>
    <property type="evidence" value="ECO:0007669"/>
    <property type="project" value="UniProtKB-SubCell"/>
</dbReference>
<dbReference type="AlphaFoldDB" id="A0A0U1UPM5"/>
<dbReference type="GO" id="GO:0003677">
    <property type="term" value="F:DNA binding"/>
    <property type="evidence" value="ECO:0007669"/>
    <property type="project" value="UniProtKB-KW"/>
</dbReference>
<dbReference type="PANTHER" id="PTHR31190:SF480">
    <property type="entry name" value="ETHYLENE-RESPONSIVE TRANSCRIPTION FACTOR RAP2-12"/>
    <property type="match status" value="1"/>
</dbReference>
<feature type="region of interest" description="Disordered" evidence="7">
    <location>
        <begin position="84"/>
        <end position="126"/>
    </location>
</feature>
<evidence type="ECO:0000256" key="2">
    <source>
        <dbReference type="ARBA" id="ARBA00023015"/>
    </source>
</evidence>
<evidence type="ECO:0000256" key="7">
    <source>
        <dbReference type="SAM" id="MobiDB-lite"/>
    </source>
</evidence>
<gene>
    <name evidence="9" type="primary">ERF26</name>
</gene>